<evidence type="ECO:0000259" key="1">
    <source>
        <dbReference type="Pfam" id="PF16455"/>
    </source>
</evidence>
<dbReference type="InterPro" id="IPR032752">
    <property type="entry name" value="DC-UbP/UBTD2_N"/>
</dbReference>
<dbReference type="InterPro" id="IPR039869">
    <property type="entry name" value="UBTD1/2"/>
</dbReference>
<dbReference type="Proteomes" id="UP000235145">
    <property type="component" value="Unassembled WGS sequence"/>
</dbReference>
<gene>
    <name evidence="2" type="ORF">LSAT_V11C700352770</name>
</gene>
<comment type="caution">
    <text evidence="2">The sequence shown here is derived from an EMBL/GenBank/DDBJ whole genome shotgun (WGS) entry which is preliminary data.</text>
</comment>
<dbReference type="Pfam" id="PF16455">
    <property type="entry name" value="UBD"/>
    <property type="match status" value="1"/>
</dbReference>
<accession>A0A9R1UXX2</accession>
<dbReference type="EMBL" id="NBSK02000007">
    <property type="protein sequence ID" value="KAJ0194805.1"/>
    <property type="molecule type" value="Genomic_DNA"/>
</dbReference>
<reference evidence="2 3" key="1">
    <citation type="journal article" date="2017" name="Nat. Commun.">
        <title>Genome assembly with in vitro proximity ligation data and whole-genome triplication in lettuce.</title>
        <authorList>
            <person name="Reyes-Chin-Wo S."/>
            <person name="Wang Z."/>
            <person name="Yang X."/>
            <person name="Kozik A."/>
            <person name="Arikit S."/>
            <person name="Song C."/>
            <person name="Xia L."/>
            <person name="Froenicke L."/>
            <person name="Lavelle D.O."/>
            <person name="Truco M.J."/>
            <person name="Xia R."/>
            <person name="Zhu S."/>
            <person name="Xu C."/>
            <person name="Xu H."/>
            <person name="Xu X."/>
            <person name="Cox K."/>
            <person name="Korf I."/>
            <person name="Meyers B.C."/>
            <person name="Michelmore R.W."/>
        </authorList>
    </citation>
    <scope>NUCLEOTIDE SEQUENCE [LARGE SCALE GENOMIC DNA]</scope>
    <source>
        <strain evidence="3">cv. Salinas</strain>
        <tissue evidence="2">Seedlings</tissue>
    </source>
</reference>
<name>A0A9R1UXX2_LACSA</name>
<evidence type="ECO:0000313" key="3">
    <source>
        <dbReference type="Proteomes" id="UP000235145"/>
    </source>
</evidence>
<keyword evidence="3" id="KW-1185">Reference proteome</keyword>
<proteinExistence type="predicted"/>
<dbReference type="InterPro" id="IPR038169">
    <property type="entry name" value="DC-UbP/UBTD2_N_sf"/>
</dbReference>
<feature type="domain" description="DC-UbP/UBTD2 N-terminal" evidence="1">
    <location>
        <begin position="89"/>
        <end position="183"/>
    </location>
</feature>
<dbReference type="AlphaFoldDB" id="A0A9R1UXX2"/>
<dbReference type="PANTHER" id="PTHR13609">
    <property type="entry name" value="UBIQUITIN DOMAIN CONTAINING 1 PROTEIN-RELATED"/>
    <property type="match status" value="1"/>
</dbReference>
<protein>
    <recommendedName>
        <fullName evidence="1">DC-UbP/UBTD2 N-terminal domain-containing protein</fullName>
    </recommendedName>
</protein>
<sequence>MLCSPSKPMWGSGTTRLNKVGRLAAPDLTSTCKENEIFPYKRNFSAFTRINPDFTSILQAIEDSEETSFIMGCVKSSAYDDAGLAHFNRVRKPRPWNHDADITLEQLRDMRNVFWRNIPRFGGQLEIWQALRRAAESDLPYAQAIIDENRIRLVNRDMSVCYDELNIRYELPLYVLSEPENLFDRPRHDPVRRPMNKGFLCHQIVDMRHFEMVTMD</sequence>
<organism evidence="2 3">
    <name type="scientific">Lactuca sativa</name>
    <name type="common">Garden lettuce</name>
    <dbReference type="NCBI Taxonomy" id="4236"/>
    <lineage>
        <taxon>Eukaryota</taxon>
        <taxon>Viridiplantae</taxon>
        <taxon>Streptophyta</taxon>
        <taxon>Embryophyta</taxon>
        <taxon>Tracheophyta</taxon>
        <taxon>Spermatophyta</taxon>
        <taxon>Magnoliopsida</taxon>
        <taxon>eudicotyledons</taxon>
        <taxon>Gunneridae</taxon>
        <taxon>Pentapetalae</taxon>
        <taxon>asterids</taxon>
        <taxon>campanulids</taxon>
        <taxon>Asterales</taxon>
        <taxon>Asteraceae</taxon>
        <taxon>Cichorioideae</taxon>
        <taxon>Cichorieae</taxon>
        <taxon>Lactucinae</taxon>
        <taxon>Lactuca</taxon>
    </lineage>
</organism>
<dbReference type="Gene3D" id="1.20.225.20">
    <property type="entry name" value="Ub domain-containing protein, DC-UbP/UBTD2, N-terminal domain"/>
    <property type="match status" value="1"/>
</dbReference>
<evidence type="ECO:0000313" key="2">
    <source>
        <dbReference type="EMBL" id="KAJ0194805.1"/>
    </source>
</evidence>